<gene>
    <name evidence="2" type="ORF">B0A55_06363</name>
</gene>
<dbReference type="InterPro" id="IPR014500">
    <property type="entry name" value="UCP019307_cupin"/>
</dbReference>
<dbReference type="SUPFAM" id="SSF51182">
    <property type="entry name" value="RmlC-like cupins"/>
    <property type="match status" value="1"/>
</dbReference>
<dbReference type="Pfam" id="PF07883">
    <property type="entry name" value="Cupin_2"/>
    <property type="match status" value="1"/>
</dbReference>
<comment type="caution">
    <text evidence="2">The sequence shown here is derived from an EMBL/GenBank/DDBJ whole genome shotgun (WGS) entry which is preliminary data.</text>
</comment>
<reference evidence="2 3" key="1">
    <citation type="submission" date="2017-03" db="EMBL/GenBank/DDBJ databases">
        <title>Genomes of endolithic fungi from Antarctica.</title>
        <authorList>
            <person name="Coleine C."/>
            <person name="Masonjones S."/>
            <person name="Stajich J.E."/>
        </authorList>
    </citation>
    <scope>NUCLEOTIDE SEQUENCE [LARGE SCALE GENOMIC DNA]</scope>
    <source>
        <strain evidence="2 3">CCFEE 5184</strain>
    </source>
</reference>
<proteinExistence type="predicted"/>
<sequence>MAAKVTPLKDLTVLRHQIPAHGLVPNTSLQHHPLLIYRSAFPPSSSSSSALLASSIDTSHFHSTSHEVLGIARGKAKLCFGGEENEGRVEVVVGRGDVVVVPAGVGHRLLEDLEGGFEMVGCYPKGCNWDMCYGKPGEEAKIEGIKKLSWFERDPVYGDEGPVLEV</sequence>
<name>A0A4U0X948_9PEZI</name>
<evidence type="ECO:0000259" key="1">
    <source>
        <dbReference type="Pfam" id="PF07883"/>
    </source>
</evidence>
<keyword evidence="3" id="KW-1185">Reference proteome</keyword>
<dbReference type="EMBL" id="NAJQ01000322">
    <property type="protein sequence ID" value="TKA72136.1"/>
    <property type="molecule type" value="Genomic_DNA"/>
</dbReference>
<dbReference type="PANTHER" id="PTHR36448:SF3">
    <property type="entry name" value="CUPIN TYPE-2 DOMAIN-CONTAINING PROTEIN"/>
    <property type="match status" value="1"/>
</dbReference>
<dbReference type="InterPro" id="IPR047121">
    <property type="entry name" value="YjiB-like"/>
</dbReference>
<protein>
    <recommendedName>
        <fullName evidence="1">Cupin type-2 domain-containing protein</fullName>
    </recommendedName>
</protein>
<dbReference type="PIRSF" id="PIRSF019307">
    <property type="entry name" value="UCP019307"/>
    <property type="match status" value="1"/>
</dbReference>
<dbReference type="CDD" id="cd02219">
    <property type="entry name" value="cupin_YjlB-like"/>
    <property type="match status" value="1"/>
</dbReference>
<dbReference type="PANTHER" id="PTHR36448">
    <property type="entry name" value="BLR7373 PROTEIN"/>
    <property type="match status" value="1"/>
</dbReference>
<evidence type="ECO:0000313" key="2">
    <source>
        <dbReference type="EMBL" id="TKA72136.1"/>
    </source>
</evidence>
<dbReference type="Proteomes" id="UP000309340">
    <property type="component" value="Unassembled WGS sequence"/>
</dbReference>
<dbReference type="AlphaFoldDB" id="A0A4U0X948"/>
<dbReference type="STRING" id="329884.A0A4U0X948"/>
<dbReference type="InterPro" id="IPR011051">
    <property type="entry name" value="RmlC_Cupin_sf"/>
</dbReference>
<dbReference type="OrthoDB" id="2589563at2759"/>
<dbReference type="InterPro" id="IPR013096">
    <property type="entry name" value="Cupin_2"/>
</dbReference>
<dbReference type="Gene3D" id="2.60.120.10">
    <property type="entry name" value="Jelly Rolls"/>
    <property type="match status" value="1"/>
</dbReference>
<organism evidence="2 3">
    <name type="scientific">Friedmanniomyces simplex</name>
    <dbReference type="NCBI Taxonomy" id="329884"/>
    <lineage>
        <taxon>Eukaryota</taxon>
        <taxon>Fungi</taxon>
        <taxon>Dikarya</taxon>
        <taxon>Ascomycota</taxon>
        <taxon>Pezizomycotina</taxon>
        <taxon>Dothideomycetes</taxon>
        <taxon>Dothideomycetidae</taxon>
        <taxon>Mycosphaerellales</taxon>
        <taxon>Teratosphaeriaceae</taxon>
        <taxon>Friedmanniomyces</taxon>
    </lineage>
</organism>
<accession>A0A4U0X948</accession>
<feature type="domain" description="Cupin type-2" evidence="1">
    <location>
        <begin position="58"/>
        <end position="109"/>
    </location>
</feature>
<evidence type="ECO:0000313" key="3">
    <source>
        <dbReference type="Proteomes" id="UP000309340"/>
    </source>
</evidence>
<dbReference type="InterPro" id="IPR014710">
    <property type="entry name" value="RmlC-like_jellyroll"/>
</dbReference>